<dbReference type="Proteomes" id="UP001214530">
    <property type="component" value="Chromosome"/>
</dbReference>
<sequence length="253" mass="28902">MAQSNIEWTELTWNPVTGCNKISPGCKNCYAEVMTRRLKSMGVEKYNEGFKIKTHADTLSTPFTWKKSKLVFVNSMSDLFHPEVPLDYIKAVFAVMNQTPQHVYQVLTKRSERLLEVAKELNWTDNIWMGVSVENEEYTYRIGELAKTPAKIKFLSIEPLIGAVRSIDLTNIHWVIVGGESGVKARPLKKEWVDDIKLKCETVNVPFFFKQWGKPKFNVNPEDPTIDAKHPNHAKGGCQLDGKVYRQMPKKAA</sequence>
<evidence type="ECO:0000313" key="2">
    <source>
        <dbReference type="Proteomes" id="UP001214530"/>
    </source>
</evidence>
<name>A0AAJ5WAL8_9SPHI</name>
<gene>
    <name evidence="1" type="ORF">P0Y49_07930</name>
</gene>
<dbReference type="AlphaFoldDB" id="A0AAJ5WAL8"/>
<dbReference type="Pfam" id="PF07505">
    <property type="entry name" value="DUF5131"/>
    <property type="match status" value="1"/>
</dbReference>
<protein>
    <submittedName>
        <fullName evidence="1">Phage Gp37/Gp68 family protein</fullName>
    </submittedName>
</protein>
<dbReference type="EMBL" id="CP119313">
    <property type="protein sequence ID" value="WEK21067.1"/>
    <property type="molecule type" value="Genomic_DNA"/>
</dbReference>
<dbReference type="InterPro" id="IPR011101">
    <property type="entry name" value="DUF5131"/>
</dbReference>
<proteinExistence type="predicted"/>
<accession>A0AAJ5WAL8</accession>
<evidence type="ECO:0000313" key="1">
    <source>
        <dbReference type="EMBL" id="WEK21067.1"/>
    </source>
</evidence>
<dbReference type="CDD" id="cd01335">
    <property type="entry name" value="Radical_SAM"/>
    <property type="match status" value="1"/>
</dbReference>
<organism evidence="1 2">
    <name type="scientific">Candidatus Pedobacter colombiensis</name>
    <dbReference type="NCBI Taxonomy" id="3121371"/>
    <lineage>
        <taxon>Bacteria</taxon>
        <taxon>Pseudomonadati</taxon>
        <taxon>Bacteroidota</taxon>
        <taxon>Sphingobacteriia</taxon>
        <taxon>Sphingobacteriales</taxon>
        <taxon>Sphingobacteriaceae</taxon>
        <taxon>Pedobacter</taxon>
    </lineage>
</organism>
<reference evidence="1" key="1">
    <citation type="submission" date="2023-03" db="EMBL/GenBank/DDBJ databases">
        <title>Andean soil-derived lignocellulolytic bacterial consortium as a source of novel taxa and putative plastic-active enzymes.</title>
        <authorList>
            <person name="Diaz-Garcia L."/>
            <person name="Chuvochina M."/>
            <person name="Feuerriegel G."/>
            <person name="Bunk B."/>
            <person name="Sproer C."/>
            <person name="Streit W.R."/>
            <person name="Rodriguez L.M."/>
            <person name="Overmann J."/>
            <person name="Jimenez D.J."/>
        </authorList>
    </citation>
    <scope>NUCLEOTIDE SEQUENCE</scope>
    <source>
        <strain evidence="1">MAG 3858</strain>
    </source>
</reference>